<evidence type="ECO:0000313" key="1">
    <source>
        <dbReference type="EMBL" id="QHT17589.1"/>
    </source>
</evidence>
<dbReference type="Gene3D" id="1.10.10.1710">
    <property type="entry name" value="Deoxyribodipyrimidine photolyase-related"/>
    <property type="match status" value="1"/>
</dbReference>
<dbReference type="InterPro" id="IPR014729">
    <property type="entry name" value="Rossmann-like_a/b/a_fold"/>
</dbReference>
<dbReference type="Gene3D" id="1.25.40.80">
    <property type="match status" value="1"/>
</dbReference>
<dbReference type="AlphaFoldDB" id="A0A6C0DNX6"/>
<dbReference type="PANTHER" id="PTHR38657:SF1">
    <property type="entry name" value="SLR1343 PROTEIN"/>
    <property type="match status" value="1"/>
</dbReference>
<evidence type="ECO:0008006" key="2">
    <source>
        <dbReference type="Google" id="ProtNLM"/>
    </source>
</evidence>
<dbReference type="InterPro" id="IPR036134">
    <property type="entry name" value="Crypto/Photolyase_FAD-like_sf"/>
</dbReference>
<protein>
    <recommendedName>
        <fullName evidence="2">Cryptochrome/DNA photolyase FAD-binding domain-containing protein</fullName>
    </recommendedName>
</protein>
<dbReference type="InterPro" id="IPR007357">
    <property type="entry name" value="PhrB-like"/>
</dbReference>
<dbReference type="Gene3D" id="3.40.50.620">
    <property type="entry name" value="HUPs"/>
    <property type="match status" value="1"/>
</dbReference>
<accession>A0A6C0DNX6</accession>
<name>A0A6C0DNX6_9ZZZZ</name>
<organism evidence="1">
    <name type="scientific">viral metagenome</name>
    <dbReference type="NCBI Taxonomy" id="1070528"/>
    <lineage>
        <taxon>unclassified sequences</taxon>
        <taxon>metagenomes</taxon>
        <taxon>organismal metagenomes</taxon>
    </lineage>
</organism>
<dbReference type="InterPro" id="IPR052551">
    <property type="entry name" value="UV-DNA_repair_photolyase"/>
</dbReference>
<sequence length="473" mass="57420">MKIFLILPIHLFEFNEYLKSMDKIYIIEDPFYFINNQHKQKLILHRSSMKYYYNKISKIYKNVSYIEFDKINYDFLLNNDVFMFDPIDKPIIKKLEKYKINIIETPAFIETKKELDDYRNKYTNKKNYYHDRSFYKWMRYKLKLLIDSSGKPIGGKWSYDSENRNPFDKNYKEDKITTYSNIYITEAVEYVNKHFKYNFGNTDNFYYPITHEETREHLRKFIKIKLNTFGKYQDAISKKVVFGSHSVLSPMLNIGLITPQIIINEVMNFYDDKNLINIEAFIRQLIGWRSYTRFMYIYHGDEMMKMNKFHHKNKVPKSWYNPTKNDGIINDMILKVQEYAYLHHIERLMIMGNISLLLRIDPNEIYKWFMICFIDSYEWVMVPNVYGMSQYSLTSISMMTRPYISSSNYIKKMSDYKADKNYSAWDALYWYFIYSNIETLDKIYAFKAQTNLIKKMDKKKLNNYITIANKLIK</sequence>
<dbReference type="EMBL" id="MN739643">
    <property type="protein sequence ID" value="QHT17589.1"/>
    <property type="molecule type" value="Genomic_DNA"/>
</dbReference>
<proteinExistence type="predicted"/>
<dbReference type="PANTHER" id="PTHR38657">
    <property type="entry name" value="SLR1343 PROTEIN"/>
    <property type="match status" value="1"/>
</dbReference>
<dbReference type="Gene3D" id="1.10.579.10">
    <property type="entry name" value="DNA Cyclobutane Dipyrimidine Photolyase, subunit A, domain 3"/>
    <property type="match status" value="1"/>
</dbReference>
<dbReference type="SUPFAM" id="SSF48173">
    <property type="entry name" value="Cryptochrome/photolyase FAD-binding domain"/>
    <property type="match status" value="1"/>
</dbReference>
<dbReference type="Pfam" id="PF04244">
    <property type="entry name" value="DPRP"/>
    <property type="match status" value="1"/>
</dbReference>
<reference evidence="1" key="1">
    <citation type="journal article" date="2020" name="Nature">
        <title>Giant virus diversity and host interactions through global metagenomics.</title>
        <authorList>
            <person name="Schulz F."/>
            <person name="Roux S."/>
            <person name="Paez-Espino D."/>
            <person name="Jungbluth S."/>
            <person name="Walsh D.A."/>
            <person name="Denef V.J."/>
            <person name="McMahon K.D."/>
            <person name="Konstantinidis K.T."/>
            <person name="Eloe-Fadrosh E.A."/>
            <person name="Kyrpides N.C."/>
            <person name="Woyke T."/>
        </authorList>
    </citation>
    <scope>NUCLEOTIDE SEQUENCE</scope>
    <source>
        <strain evidence="1">GVMAG-M-3300023174-30</strain>
    </source>
</reference>